<dbReference type="PROSITE" id="PS50975">
    <property type="entry name" value="ATP_GRASP"/>
    <property type="match status" value="1"/>
</dbReference>
<dbReference type="AlphaFoldDB" id="A0A1B0GP91"/>
<evidence type="ECO:0000313" key="7">
    <source>
        <dbReference type="Proteomes" id="UP000092462"/>
    </source>
</evidence>
<evidence type="ECO:0008006" key="8">
    <source>
        <dbReference type="Google" id="ProtNLM"/>
    </source>
</evidence>
<keyword evidence="7" id="KW-1185">Reference proteome</keyword>
<keyword evidence="3" id="KW-0547">Nucleotide-binding</keyword>
<dbReference type="SUPFAM" id="SSF56059">
    <property type="entry name" value="Glutathione synthetase ATP-binding domain-like"/>
    <property type="match status" value="1"/>
</dbReference>
<dbReference type="PANTHER" id="PTHR18866">
    <property type="entry name" value="CARBOXYLASE:PYRUVATE/ACETYL-COA/PROPIONYL-COA CARBOXYLASE"/>
    <property type="match status" value="1"/>
</dbReference>
<keyword evidence="4" id="KW-0067">ATP-binding</keyword>
<proteinExistence type="predicted"/>
<dbReference type="InterPro" id="IPR011054">
    <property type="entry name" value="Rudment_hybrid_motif"/>
</dbReference>
<dbReference type="Pfam" id="PF02786">
    <property type="entry name" value="CPSase_L_D2"/>
    <property type="match status" value="1"/>
</dbReference>
<dbReference type="GO" id="GO:0046872">
    <property type="term" value="F:metal ion binding"/>
    <property type="evidence" value="ECO:0007669"/>
    <property type="project" value="InterPro"/>
</dbReference>
<dbReference type="InterPro" id="IPR005479">
    <property type="entry name" value="CPAse_ATP-bd"/>
</dbReference>
<dbReference type="VEuPathDB" id="VectorBase:PPAPM1_010247"/>
<dbReference type="PANTHER" id="PTHR18866:SF33">
    <property type="entry name" value="METHYLCROTONOYL-COA CARBOXYLASE SUBUNIT ALPHA, MITOCHONDRIAL-RELATED"/>
    <property type="match status" value="1"/>
</dbReference>
<dbReference type="Proteomes" id="UP000092462">
    <property type="component" value="Unassembled WGS sequence"/>
</dbReference>
<evidence type="ECO:0000256" key="5">
    <source>
        <dbReference type="ARBA" id="ARBA00023267"/>
    </source>
</evidence>
<comment type="cofactor">
    <cofactor evidence="1">
        <name>biotin</name>
        <dbReference type="ChEBI" id="CHEBI:57586"/>
    </cofactor>
</comment>
<dbReference type="InterPro" id="IPR011764">
    <property type="entry name" value="Biotin_carboxylation_dom"/>
</dbReference>
<dbReference type="Gene3D" id="3.30.1490.20">
    <property type="entry name" value="ATP-grasp fold, A domain"/>
    <property type="match status" value="1"/>
</dbReference>
<evidence type="ECO:0000256" key="2">
    <source>
        <dbReference type="ARBA" id="ARBA00022598"/>
    </source>
</evidence>
<dbReference type="SMART" id="SM00878">
    <property type="entry name" value="Biotin_carb_C"/>
    <property type="match status" value="1"/>
</dbReference>
<dbReference type="Gene3D" id="3.30.470.20">
    <property type="entry name" value="ATP-grasp fold, B domain"/>
    <property type="match status" value="1"/>
</dbReference>
<dbReference type="PROSITE" id="PS00867">
    <property type="entry name" value="CPSASE_2"/>
    <property type="match status" value="1"/>
</dbReference>
<dbReference type="GO" id="GO:0005524">
    <property type="term" value="F:ATP binding"/>
    <property type="evidence" value="ECO:0007669"/>
    <property type="project" value="UniProtKB-UniRule"/>
</dbReference>
<dbReference type="EnsemblMetazoa" id="PPAI006531-RA">
    <property type="protein sequence ID" value="PPAI006531-PA"/>
    <property type="gene ID" value="PPAI006531"/>
</dbReference>
<dbReference type="SUPFAM" id="SSF51246">
    <property type="entry name" value="Rudiment single hybrid motif"/>
    <property type="match status" value="1"/>
</dbReference>
<dbReference type="InterPro" id="IPR013815">
    <property type="entry name" value="ATP_grasp_subdomain_1"/>
</dbReference>
<dbReference type="FunFam" id="3.30.1490.20:FF:000003">
    <property type="entry name" value="acetyl-CoA carboxylase isoform X1"/>
    <property type="match status" value="1"/>
</dbReference>
<dbReference type="InterPro" id="IPR005482">
    <property type="entry name" value="Biotin_COase_C"/>
</dbReference>
<keyword evidence="5" id="KW-0092">Biotin</keyword>
<dbReference type="PROSITE" id="PS50979">
    <property type="entry name" value="BC"/>
    <property type="match status" value="1"/>
</dbReference>
<evidence type="ECO:0000256" key="4">
    <source>
        <dbReference type="ARBA" id="ARBA00022840"/>
    </source>
</evidence>
<dbReference type="InterPro" id="IPR050856">
    <property type="entry name" value="Biotin_carboxylase_complex"/>
</dbReference>
<dbReference type="VEuPathDB" id="VectorBase:PPAI006531"/>
<dbReference type="Pfam" id="PF02785">
    <property type="entry name" value="Biotin_carb_C"/>
    <property type="match status" value="1"/>
</dbReference>
<evidence type="ECO:0000313" key="6">
    <source>
        <dbReference type="EnsemblMetazoa" id="PPAI006531-PA"/>
    </source>
</evidence>
<accession>A0A1B0GP91</accession>
<evidence type="ECO:0000256" key="1">
    <source>
        <dbReference type="ARBA" id="ARBA00001953"/>
    </source>
</evidence>
<name>A0A1B0GP91_PHLPP</name>
<evidence type="ECO:0000256" key="3">
    <source>
        <dbReference type="ARBA" id="ARBA00022741"/>
    </source>
</evidence>
<organism evidence="6 7">
    <name type="scientific">Phlebotomus papatasi</name>
    <name type="common">Sandfly</name>
    <dbReference type="NCBI Taxonomy" id="29031"/>
    <lineage>
        <taxon>Eukaryota</taxon>
        <taxon>Metazoa</taxon>
        <taxon>Ecdysozoa</taxon>
        <taxon>Arthropoda</taxon>
        <taxon>Hexapoda</taxon>
        <taxon>Insecta</taxon>
        <taxon>Pterygota</taxon>
        <taxon>Neoptera</taxon>
        <taxon>Endopterygota</taxon>
        <taxon>Diptera</taxon>
        <taxon>Nematocera</taxon>
        <taxon>Psychodoidea</taxon>
        <taxon>Psychodidae</taxon>
        <taxon>Phlebotomus</taxon>
        <taxon>Phlebotomus</taxon>
    </lineage>
</organism>
<dbReference type="InterPro" id="IPR011761">
    <property type="entry name" value="ATP-grasp"/>
</dbReference>
<reference evidence="6" key="1">
    <citation type="submission" date="2022-08" db="UniProtKB">
        <authorList>
            <consortium name="EnsemblMetazoa"/>
        </authorList>
    </citation>
    <scope>IDENTIFICATION</scope>
    <source>
        <strain evidence="6">Israel</strain>
    </source>
</reference>
<dbReference type="EMBL" id="AJVK01033228">
    <property type="status" value="NOT_ANNOTATED_CDS"/>
    <property type="molecule type" value="Genomic_DNA"/>
</dbReference>
<dbReference type="GO" id="GO:0005739">
    <property type="term" value="C:mitochondrion"/>
    <property type="evidence" value="ECO:0007669"/>
    <property type="project" value="TreeGrafter"/>
</dbReference>
<dbReference type="GO" id="GO:0004485">
    <property type="term" value="F:methylcrotonoyl-CoA carboxylase activity"/>
    <property type="evidence" value="ECO:0007669"/>
    <property type="project" value="TreeGrafter"/>
</dbReference>
<keyword evidence="2" id="KW-0436">Ligase</keyword>
<sequence length="320" mass="35585">MCQREGIIFMGPPASAIRDMGIKSTSKHIMAAAGVPIINGYHGEDQSDEKLIAEAQKIGFPLMIKAVRGGGGKGMRIAENESDFLTQLNSARTESEKAFGDSSMLLERFVRSPRHVEVQIFADRYGDAVYLFERDCSVQRRHQKIIEEAPAPGLSEQLRRELGEAAVRAAKAVGYVGAGTVEFILDKEDLSFHFMEMNTRLQVEHPITEMITGTDLVEWQIRIASGEPLPVTQEQIIRRGHAFEARIYAENPRGGFLPGAGPLHHLSTPTPDQNVRVETGVRQGDEVSVHYDPMIAKLVVWGENRTQALDSLIARLRDYH</sequence>
<protein>
    <recommendedName>
        <fullName evidence="8">ATP-grasp domain-containing protein</fullName>
    </recommendedName>
</protein>